<feature type="binding site" evidence="3">
    <location>
        <begin position="12"/>
        <end position="18"/>
    </location>
    <ligand>
        <name>NAD(+)</name>
        <dbReference type="ChEBI" id="CHEBI:57540"/>
    </ligand>
</feature>
<evidence type="ECO:0000313" key="7">
    <source>
        <dbReference type="Proteomes" id="UP001596244"/>
    </source>
</evidence>
<dbReference type="InterPro" id="IPR001557">
    <property type="entry name" value="L-lactate/malate_DH"/>
</dbReference>
<keyword evidence="3" id="KW-0816">Tricarboxylic acid cycle</keyword>
<dbReference type="Pfam" id="PF02866">
    <property type="entry name" value="Ldh_1_C"/>
    <property type="match status" value="1"/>
</dbReference>
<protein>
    <recommendedName>
        <fullName evidence="3">Malate dehydrogenase</fullName>
        <ecNumber evidence="3">1.1.1.37</ecNumber>
    </recommendedName>
</protein>
<comment type="similarity">
    <text evidence="1 3">Belongs to the LDH/MDH superfamily. MDH type 2 family.</text>
</comment>
<dbReference type="RefSeq" id="WP_376999647.1">
    <property type="nucleotide sequence ID" value="NZ_JBHSQE010000001.1"/>
</dbReference>
<feature type="domain" description="Lactate/malate dehydrogenase N-terminal" evidence="4">
    <location>
        <begin position="6"/>
        <end position="147"/>
    </location>
</feature>
<evidence type="ECO:0000259" key="5">
    <source>
        <dbReference type="Pfam" id="PF02866"/>
    </source>
</evidence>
<feature type="binding site" evidence="3">
    <location>
        <begin position="130"/>
        <end position="132"/>
    </location>
    <ligand>
        <name>NAD(+)</name>
        <dbReference type="ChEBI" id="CHEBI:57540"/>
    </ligand>
</feature>
<dbReference type="SUPFAM" id="SSF56327">
    <property type="entry name" value="LDH C-terminal domain-like"/>
    <property type="match status" value="1"/>
</dbReference>
<organism evidence="6 7">
    <name type="scientific">Corynebacterium nasicanis</name>
    <dbReference type="NCBI Taxonomy" id="1448267"/>
    <lineage>
        <taxon>Bacteria</taxon>
        <taxon>Bacillati</taxon>
        <taxon>Actinomycetota</taxon>
        <taxon>Actinomycetes</taxon>
        <taxon>Mycobacteriales</taxon>
        <taxon>Corynebacteriaceae</taxon>
        <taxon>Corynebacterium</taxon>
    </lineage>
</organism>
<feature type="binding site" evidence="3">
    <location>
        <position position="113"/>
    </location>
    <ligand>
        <name>NAD(+)</name>
        <dbReference type="ChEBI" id="CHEBI:57540"/>
    </ligand>
</feature>
<evidence type="ECO:0000256" key="1">
    <source>
        <dbReference type="ARBA" id="ARBA00009613"/>
    </source>
</evidence>
<comment type="catalytic activity">
    <reaction evidence="3">
        <text>(S)-malate + NAD(+) = oxaloacetate + NADH + H(+)</text>
        <dbReference type="Rhea" id="RHEA:21432"/>
        <dbReference type="ChEBI" id="CHEBI:15378"/>
        <dbReference type="ChEBI" id="CHEBI:15589"/>
        <dbReference type="ChEBI" id="CHEBI:16452"/>
        <dbReference type="ChEBI" id="CHEBI:57540"/>
        <dbReference type="ChEBI" id="CHEBI:57945"/>
        <dbReference type="EC" id="1.1.1.37"/>
    </reaction>
</comment>
<name>A0ABW1QA86_9CORY</name>
<feature type="binding site" evidence="3">
    <location>
        <position position="99"/>
    </location>
    <ligand>
        <name>substrate</name>
    </ligand>
</feature>
<keyword evidence="3" id="KW-0520">NAD</keyword>
<gene>
    <name evidence="3" type="primary">mdh</name>
    <name evidence="6" type="ORF">ACFPUZ_02775</name>
</gene>
<dbReference type="GO" id="GO:0030060">
    <property type="term" value="F:L-malate dehydrogenase (NAD+) activity"/>
    <property type="evidence" value="ECO:0007669"/>
    <property type="project" value="UniProtKB-EC"/>
</dbReference>
<feature type="domain" description="Lactate/malate dehydrogenase C-terminal" evidence="5">
    <location>
        <begin position="158"/>
        <end position="321"/>
    </location>
</feature>
<dbReference type="Gene3D" id="3.40.50.720">
    <property type="entry name" value="NAD(P)-binding Rossmann-like Domain"/>
    <property type="match status" value="1"/>
</dbReference>
<dbReference type="CDD" id="cd01338">
    <property type="entry name" value="MDH_chloroplast-like"/>
    <property type="match status" value="1"/>
</dbReference>
<feature type="binding site" evidence="3">
    <location>
        <position position="163"/>
    </location>
    <ligand>
        <name>substrate</name>
    </ligand>
</feature>
<dbReference type="SUPFAM" id="SSF51735">
    <property type="entry name" value="NAD(P)-binding Rossmann-fold domains"/>
    <property type="match status" value="1"/>
</dbReference>
<feature type="binding site" evidence="3">
    <location>
        <position position="93"/>
    </location>
    <ligand>
        <name>substrate</name>
    </ligand>
</feature>
<proteinExistence type="inferred from homology"/>
<evidence type="ECO:0000313" key="6">
    <source>
        <dbReference type="EMBL" id="MFC6145737.1"/>
    </source>
</evidence>
<evidence type="ECO:0000259" key="4">
    <source>
        <dbReference type="Pfam" id="PF00056"/>
    </source>
</evidence>
<dbReference type="InterPro" id="IPR001236">
    <property type="entry name" value="Lactate/malate_DH_N"/>
</dbReference>
<dbReference type="Gene3D" id="3.90.110.10">
    <property type="entry name" value="Lactate dehydrogenase/glycoside hydrolase, family 4, C-terminal"/>
    <property type="match status" value="1"/>
</dbReference>
<comment type="function">
    <text evidence="3">Catalyzes the reversible oxidation of malate to oxaloacetate.</text>
</comment>
<dbReference type="Pfam" id="PF00056">
    <property type="entry name" value="Ldh_1_N"/>
    <property type="match status" value="1"/>
</dbReference>
<dbReference type="InterPro" id="IPR036291">
    <property type="entry name" value="NAD(P)-bd_dom_sf"/>
</dbReference>
<evidence type="ECO:0000256" key="2">
    <source>
        <dbReference type="ARBA" id="ARBA00023002"/>
    </source>
</evidence>
<dbReference type="InterPro" id="IPR022383">
    <property type="entry name" value="Lactate/malate_DH_C"/>
</dbReference>
<comment type="caution">
    <text evidence="6">The sequence shown here is derived from an EMBL/GenBank/DDBJ whole genome shotgun (WGS) entry which is preliminary data.</text>
</comment>
<dbReference type="NCBIfam" id="TIGR01759">
    <property type="entry name" value="MalateDH-SF1"/>
    <property type="match status" value="1"/>
</dbReference>
<feature type="binding site" evidence="3">
    <location>
        <position position="132"/>
    </location>
    <ligand>
        <name>substrate</name>
    </ligand>
</feature>
<dbReference type="InterPro" id="IPR010945">
    <property type="entry name" value="Malate_DH_type2"/>
</dbReference>
<dbReference type="HAMAP" id="MF_01517">
    <property type="entry name" value="Malate_dehydrog_2"/>
    <property type="match status" value="1"/>
</dbReference>
<dbReference type="EMBL" id="JBHSQE010000001">
    <property type="protein sequence ID" value="MFC6145737.1"/>
    <property type="molecule type" value="Genomic_DNA"/>
</dbReference>
<accession>A0ABW1QA86</accession>
<feature type="active site" description="Proton acceptor" evidence="3">
    <location>
        <position position="188"/>
    </location>
</feature>
<dbReference type="EC" id="1.1.1.37" evidence="3"/>
<sequence length="325" mass="34844">MSQNPVKIAVTGAAGNIAYSLLWRLAAGDVYGPETPIELTLLEIPDAVRGAEGVAMELNDSAFPLLRNITITDKAETAFDGANAAFLVGAKPRGAGEERGDLLKNNGGIFAPQGKAINDHAADDVRVLVVGNPANTNALIAQRNAPDVPAERFTALMRLDHSRALSQLAEKLGVLTTDFENVVVWGNHSATQFPDITYATVKGEPVIDKIDHDWYVNEFIPRVAKRGAEIIEVRGKSSAASAASAAIDHMRDWVQGTEQWASAALPSDGSYGIDEGLVAGLPTISRNGQWEIVQGLELNDFQREMIARNVAELKAERDAVADLLK</sequence>
<dbReference type="PANTHER" id="PTHR23382">
    <property type="entry name" value="MALATE DEHYDROGENASE"/>
    <property type="match status" value="1"/>
</dbReference>
<evidence type="ECO:0000256" key="3">
    <source>
        <dbReference type="HAMAP-Rule" id="MF_01517"/>
    </source>
</evidence>
<feature type="binding site" evidence="3">
    <location>
        <position position="106"/>
    </location>
    <ligand>
        <name>NAD(+)</name>
        <dbReference type="ChEBI" id="CHEBI:57540"/>
    </ligand>
</feature>
<keyword evidence="7" id="KW-1185">Reference proteome</keyword>
<dbReference type="Proteomes" id="UP001596244">
    <property type="component" value="Unassembled WGS sequence"/>
</dbReference>
<dbReference type="InterPro" id="IPR015955">
    <property type="entry name" value="Lactate_DH/Glyco_Ohase_4_C"/>
</dbReference>
<dbReference type="PIRSF" id="PIRSF000102">
    <property type="entry name" value="Lac_mal_DH"/>
    <property type="match status" value="1"/>
</dbReference>
<reference evidence="7" key="1">
    <citation type="journal article" date="2019" name="Int. J. Syst. Evol. Microbiol.">
        <title>The Global Catalogue of Microorganisms (GCM) 10K type strain sequencing project: providing services to taxonomists for standard genome sequencing and annotation.</title>
        <authorList>
            <consortium name="The Broad Institute Genomics Platform"/>
            <consortium name="The Broad Institute Genome Sequencing Center for Infectious Disease"/>
            <person name="Wu L."/>
            <person name="Ma J."/>
        </authorList>
    </citation>
    <scope>NUCLEOTIDE SEQUENCE [LARGE SCALE GENOMIC DNA]</scope>
    <source>
        <strain evidence="7">CCUG 51943</strain>
    </source>
</reference>
<dbReference type="NCBIfam" id="NF003916">
    <property type="entry name" value="PRK05442.1"/>
    <property type="match status" value="1"/>
</dbReference>
<keyword evidence="2 3" id="KW-0560">Oxidoreductase</keyword>